<proteinExistence type="predicted"/>
<reference evidence="2" key="1">
    <citation type="submission" date="2016-10" db="EMBL/GenBank/DDBJ databases">
        <authorList>
            <person name="Varghese N."/>
            <person name="Submissions S."/>
        </authorList>
    </citation>
    <scope>NUCLEOTIDE SEQUENCE [LARGE SCALE GENOMIC DNA]</scope>
    <source>
        <strain evidence="2">DSM 19315</strain>
    </source>
</reference>
<dbReference type="EMBL" id="FOPC01000001">
    <property type="protein sequence ID" value="SFG06511.1"/>
    <property type="molecule type" value="Genomic_DNA"/>
</dbReference>
<sequence length="194" mass="21817">MKTKSLVWAIVVFGIFSCSGSEEEPRDSNQAFLSFKVNGELKEFEVANSPMGFSFNSEGPVYLATFMVLANPVDGTKNFISGFLRNETLFEPNEILEMQNPIFYQGIPMVRIQLTYSNEAGELYNAVLFQEDFPALLATDDARFRFTEISDNWVKGEFNGILVGPVFETTGRGDTELRVTEGKFSMPLFRSNLP</sequence>
<dbReference type="AlphaFoldDB" id="A0A1I2NYZ9"/>
<name>A0A1I2NYZ9_9BACT</name>
<dbReference type="OrthoDB" id="837025at2"/>
<organism evidence="1 2">
    <name type="scientific">Algoriphagus hitonicola</name>
    <dbReference type="NCBI Taxonomy" id="435880"/>
    <lineage>
        <taxon>Bacteria</taxon>
        <taxon>Pseudomonadati</taxon>
        <taxon>Bacteroidota</taxon>
        <taxon>Cytophagia</taxon>
        <taxon>Cytophagales</taxon>
        <taxon>Cyclobacteriaceae</taxon>
        <taxon>Algoriphagus</taxon>
    </lineage>
</organism>
<dbReference type="RefSeq" id="WP_092788448.1">
    <property type="nucleotide sequence ID" value="NZ_FOPC01000001.1"/>
</dbReference>
<dbReference type="PROSITE" id="PS51257">
    <property type="entry name" value="PROKAR_LIPOPROTEIN"/>
    <property type="match status" value="1"/>
</dbReference>
<accession>A0A1I2NYZ9</accession>
<gene>
    <name evidence="1" type="ORF">SAMN04487988_101274</name>
</gene>
<keyword evidence="2" id="KW-1185">Reference proteome</keyword>
<protein>
    <submittedName>
        <fullName evidence="1">Uncharacterized protein</fullName>
    </submittedName>
</protein>
<evidence type="ECO:0000313" key="2">
    <source>
        <dbReference type="Proteomes" id="UP000199642"/>
    </source>
</evidence>
<evidence type="ECO:0000313" key="1">
    <source>
        <dbReference type="EMBL" id="SFG06511.1"/>
    </source>
</evidence>
<dbReference type="Proteomes" id="UP000199642">
    <property type="component" value="Unassembled WGS sequence"/>
</dbReference>